<protein>
    <recommendedName>
        <fullName evidence="2">Ice-binding protein C-terminal domain-containing protein</fullName>
    </recommendedName>
</protein>
<organism evidence="3 4">
    <name type="scientific">Paludibacterium paludis</name>
    <dbReference type="NCBI Taxonomy" id="1225769"/>
    <lineage>
        <taxon>Bacteria</taxon>
        <taxon>Pseudomonadati</taxon>
        <taxon>Pseudomonadota</taxon>
        <taxon>Betaproteobacteria</taxon>
        <taxon>Neisseriales</taxon>
        <taxon>Chromobacteriaceae</taxon>
        <taxon>Paludibacterium</taxon>
    </lineage>
</organism>
<feature type="chain" id="PRO_5037088183" description="Ice-binding protein C-terminal domain-containing protein" evidence="1">
    <location>
        <begin position="21"/>
        <end position="171"/>
    </location>
</feature>
<feature type="signal peptide" evidence="1">
    <location>
        <begin position="1"/>
        <end position="20"/>
    </location>
</feature>
<keyword evidence="1" id="KW-0732">Signal</keyword>
<gene>
    <name evidence="3" type="ORF">GCM10011289_23450</name>
</gene>
<reference evidence="3" key="2">
    <citation type="submission" date="2020-09" db="EMBL/GenBank/DDBJ databases">
        <authorList>
            <person name="Sun Q."/>
            <person name="Kim S."/>
        </authorList>
    </citation>
    <scope>NUCLEOTIDE SEQUENCE</scope>
    <source>
        <strain evidence="3">KCTC 32182</strain>
    </source>
</reference>
<evidence type="ECO:0000256" key="1">
    <source>
        <dbReference type="SAM" id="SignalP"/>
    </source>
</evidence>
<dbReference type="AlphaFoldDB" id="A0A918P4Q7"/>
<evidence type="ECO:0000313" key="3">
    <source>
        <dbReference type="EMBL" id="GGY19253.1"/>
    </source>
</evidence>
<proteinExistence type="predicted"/>
<dbReference type="InterPro" id="IPR013424">
    <property type="entry name" value="Ice-binding_C"/>
</dbReference>
<dbReference type="RefSeq" id="WP_189534511.1">
    <property type="nucleotide sequence ID" value="NZ_BMYX01000013.1"/>
</dbReference>
<evidence type="ECO:0000259" key="2">
    <source>
        <dbReference type="Pfam" id="PF07589"/>
    </source>
</evidence>
<dbReference type="Pfam" id="PF07589">
    <property type="entry name" value="PEP-CTERM"/>
    <property type="match status" value="1"/>
</dbReference>
<comment type="caution">
    <text evidence="3">The sequence shown here is derived from an EMBL/GenBank/DDBJ whole genome shotgun (WGS) entry which is preliminary data.</text>
</comment>
<dbReference type="NCBIfam" id="TIGR02595">
    <property type="entry name" value="PEP_CTERM"/>
    <property type="match status" value="1"/>
</dbReference>
<feature type="domain" description="Ice-binding protein C-terminal" evidence="2">
    <location>
        <begin position="146"/>
        <end position="168"/>
    </location>
</feature>
<name>A0A918P4Q7_9NEIS</name>
<sequence>MNKIKLLAASLALISVTAHAGVRDIGQLDHGTFFEDTFGVSLSGKTPSFSETIKFSLLPASDLSTTIWLNQRGNFNGLLQFVTASITDKTGKVLWTESKYGTKGFAAELGSLLSPGGEYNLNLSGKLANGASSYNGKFSYSLNVSAVPEPETYALMGLGLTALLLRRRKRF</sequence>
<accession>A0A918P4Q7</accession>
<reference evidence="3" key="1">
    <citation type="journal article" date="2014" name="Int. J. Syst. Evol. Microbiol.">
        <title>Complete genome sequence of Corynebacterium casei LMG S-19264T (=DSM 44701T), isolated from a smear-ripened cheese.</title>
        <authorList>
            <consortium name="US DOE Joint Genome Institute (JGI-PGF)"/>
            <person name="Walter F."/>
            <person name="Albersmeier A."/>
            <person name="Kalinowski J."/>
            <person name="Ruckert C."/>
        </authorList>
    </citation>
    <scope>NUCLEOTIDE SEQUENCE</scope>
    <source>
        <strain evidence="3">KCTC 32182</strain>
    </source>
</reference>
<dbReference type="Proteomes" id="UP000645257">
    <property type="component" value="Unassembled WGS sequence"/>
</dbReference>
<dbReference type="NCBIfam" id="NF038126">
    <property type="entry name" value="PEP_CTERM_FxDxF"/>
    <property type="match status" value="1"/>
</dbReference>
<dbReference type="EMBL" id="BMYX01000013">
    <property type="protein sequence ID" value="GGY19253.1"/>
    <property type="molecule type" value="Genomic_DNA"/>
</dbReference>
<keyword evidence="4" id="KW-1185">Reference proteome</keyword>
<evidence type="ECO:0000313" key="4">
    <source>
        <dbReference type="Proteomes" id="UP000645257"/>
    </source>
</evidence>